<reference evidence="1 2" key="1">
    <citation type="submission" date="2019-02" db="EMBL/GenBank/DDBJ databases">
        <title>Complete Genome Sequence and Methylome Analysis of free living Spirochaetas.</title>
        <authorList>
            <person name="Fomenkov A."/>
            <person name="Dubinina G."/>
            <person name="Leshcheva N."/>
            <person name="Mikheeva N."/>
            <person name="Grabovich M."/>
            <person name="Vincze T."/>
            <person name="Roberts R.J."/>
        </authorList>
    </citation>
    <scope>NUCLEOTIDE SEQUENCE [LARGE SCALE GENOMIC DNA]</scope>
    <source>
        <strain evidence="1 2">K2</strain>
    </source>
</reference>
<protein>
    <submittedName>
        <fullName evidence="1">Uncharacterized protein</fullName>
    </submittedName>
</protein>
<sequence length="154" mass="17941">MKMRSFIILIPLLLFTPSCTTMKILPGYAKHNLFMNTRSEEQVFLLSGNISLKSDMNRDETLSLAKQTLTLLIDRQNSQITKKDAKEARVNLYLREYSFLKDYRLVKTLALELLIVNAEGDFLARYYHTEESENSFFSSSFLYGQLEKGFKKLF</sequence>
<proteinExistence type="predicted"/>
<dbReference type="AlphaFoldDB" id="A0A5C1QL33"/>
<keyword evidence="2" id="KW-1185">Reference proteome</keyword>
<dbReference type="KEGG" id="ock:EXM22_04310"/>
<gene>
    <name evidence="1" type="ORF">EXM22_04310</name>
</gene>
<organism evidence="1 2">
    <name type="scientific">Oceanispirochaeta crateris</name>
    <dbReference type="NCBI Taxonomy" id="2518645"/>
    <lineage>
        <taxon>Bacteria</taxon>
        <taxon>Pseudomonadati</taxon>
        <taxon>Spirochaetota</taxon>
        <taxon>Spirochaetia</taxon>
        <taxon>Spirochaetales</taxon>
        <taxon>Spirochaetaceae</taxon>
        <taxon>Oceanispirochaeta</taxon>
    </lineage>
</organism>
<dbReference type="EMBL" id="CP036150">
    <property type="protein sequence ID" value="QEN07246.1"/>
    <property type="molecule type" value="Genomic_DNA"/>
</dbReference>
<accession>A0A5C1QL33</accession>
<evidence type="ECO:0000313" key="2">
    <source>
        <dbReference type="Proteomes" id="UP000324209"/>
    </source>
</evidence>
<name>A0A5C1QL33_9SPIO</name>
<evidence type="ECO:0000313" key="1">
    <source>
        <dbReference type="EMBL" id="QEN07246.1"/>
    </source>
</evidence>
<dbReference type="RefSeq" id="WP_149485328.1">
    <property type="nucleotide sequence ID" value="NZ_CP036150.1"/>
</dbReference>
<dbReference type="Proteomes" id="UP000324209">
    <property type="component" value="Chromosome"/>
</dbReference>